<evidence type="ECO:0000256" key="1">
    <source>
        <dbReference type="SAM" id="MobiDB-lite"/>
    </source>
</evidence>
<proteinExistence type="predicted"/>
<evidence type="ECO:0000313" key="2">
    <source>
        <dbReference type="EnsemblPlants" id="PGSC0003DMT400090358"/>
    </source>
</evidence>
<keyword evidence="3" id="KW-1185">Reference proteome</keyword>
<organism evidence="2 3">
    <name type="scientific">Solanum tuberosum</name>
    <name type="common">Potato</name>
    <dbReference type="NCBI Taxonomy" id="4113"/>
    <lineage>
        <taxon>Eukaryota</taxon>
        <taxon>Viridiplantae</taxon>
        <taxon>Streptophyta</taxon>
        <taxon>Embryophyta</taxon>
        <taxon>Tracheophyta</taxon>
        <taxon>Spermatophyta</taxon>
        <taxon>Magnoliopsida</taxon>
        <taxon>eudicotyledons</taxon>
        <taxon>Gunneridae</taxon>
        <taxon>Pentapetalae</taxon>
        <taxon>asterids</taxon>
        <taxon>lamiids</taxon>
        <taxon>Solanales</taxon>
        <taxon>Solanaceae</taxon>
        <taxon>Solanoideae</taxon>
        <taxon>Solaneae</taxon>
        <taxon>Solanum</taxon>
    </lineage>
</organism>
<dbReference type="InParanoid" id="M1DK79"/>
<feature type="region of interest" description="Disordered" evidence="1">
    <location>
        <begin position="1"/>
        <end position="21"/>
    </location>
</feature>
<evidence type="ECO:0000313" key="3">
    <source>
        <dbReference type="Proteomes" id="UP000011115"/>
    </source>
</evidence>
<name>M1DK79_SOLTU</name>
<reference evidence="3" key="1">
    <citation type="journal article" date="2011" name="Nature">
        <title>Genome sequence and analysis of the tuber crop potato.</title>
        <authorList>
            <consortium name="The Potato Genome Sequencing Consortium"/>
        </authorList>
    </citation>
    <scope>NUCLEOTIDE SEQUENCE [LARGE SCALE GENOMIC DNA]</scope>
    <source>
        <strain evidence="3">cv. DM1-3 516 R44</strain>
    </source>
</reference>
<protein>
    <submittedName>
        <fullName evidence="2">Uncharacterized protein</fullName>
    </submittedName>
</protein>
<reference evidence="2" key="2">
    <citation type="submission" date="2015-06" db="UniProtKB">
        <authorList>
            <consortium name="EnsemblPlants"/>
        </authorList>
    </citation>
    <scope>IDENTIFICATION</scope>
    <source>
        <strain evidence="2">DM1-3 516 R44</strain>
    </source>
</reference>
<dbReference type="Proteomes" id="UP000011115">
    <property type="component" value="Unassembled WGS sequence"/>
</dbReference>
<dbReference type="HOGENOM" id="CLU_2268550_0_0_1"/>
<accession>M1DK79</accession>
<dbReference type="PaxDb" id="4113-PGSC0003DMT400090358"/>
<dbReference type="EnsemblPlants" id="PGSC0003DMT400090358">
    <property type="protein sequence ID" value="PGSC0003DMT400090358"/>
    <property type="gene ID" value="PGSC0003DMG400039929"/>
</dbReference>
<dbReference type="AlphaFoldDB" id="M1DK79"/>
<sequence length="103" mass="11320">MANGKAKMGSPNGSAMRPKYSARNPVTGLRCGTFGTLGGQVNVAQSYWRFIMVLSSHDEHLSIHSSTGQLAILEPLPRRFGESPIWNTARRMEHIFNCSSLLS</sequence>
<dbReference type="Gramene" id="PGSC0003DMT400090358">
    <property type="protein sequence ID" value="PGSC0003DMT400090358"/>
    <property type="gene ID" value="PGSC0003DMG400039929"/>
</dbReference>